<organism evidence="2 3">
    <name type="scientific">Rotaria magnacalcarata</name>
    <dbReference type="NCBI Taxonomy" id="392030"/>
    <lineage>
        <taxon>Eukaryota</taxon>
        <taxon>Metazoa</taxon>
        <taxon>Spiralia</taxon>
        <taxon>Gnathifera</taxon>
        <taxon>Rotifera</taxon>
        <taxon>Eurotatoria</taxon>
        <taxon>Bdelloidea</taxon>
        <taxon>Philodinida</taxon>
        <taxon>Philodinidae</taxon>
        <taxon>Rotaria</taxon>
    </lineage>
</organism>
<evidence type="ECO:0000256" key="1">
    <source>
        <dbReference type="SAM" id="MobiDB-lite"/>
    </source>
</evidence>
<gene>
    <name evidence="2" type="ORF">SMN809_LOCUS19775</name>
</gene>
<feature type="compositionally biased region" description="Basic residues" evidence="1">
    <location>
        <begin position="93"/>
        <end position="105"/>
    </location>
</feature>
<evidence type="ECO:0000313" key="2">
    <source>
        <dbReference type="EMBL" id="CAF4151098.1"/>
    </source>
</evidence>
<feature type="region of interest" description="Disordered" evidence="1">
    <location>
        <begin position="27"/>
        <end position="111"/>
    </location>
</feature>
<dbReference type="Proteomes" id="UP000676336">
    <property type="component" value="Unassembled WGS sequence"/>
</dbReference>
<comment type="caution">
    <text evidence="2">The sequence shown here is derived from an EMBL/GenBank/DDBJ whole genome shotgun (WGS) entry which is preliminary data.</text>
</comment>
<dbReference type="AlphaFoldDB" id="A0A8S2R8G4"/>
<sequence>TPSNSPPRRETVDYVYDGHYPVCSETPYDDYTVLPEGARHSHRPRPRSRPPPSAYSPCTIVTHRSRTSSPPPQHRLIVTPSPSHPVRCPSPLRRPRSATPRRRPQMHSQET</sequence>
<protein>
    <submittedName>
        <fullName evidence="2">Uncharacterized protein</fullName>
    </submittedName>
</protein>
<accession>A0A8S2R8G4</accession>
<proteinExistence type="predicted"/>
<reference evidence="2" key="1">
    <citation type="submission" date="2021-02" db="EMBL/GenBank/DDBJ databases">
        <authorList>
            <person name="Nowell W R."/>
        </authorList>
    </citation>
    <scope>NUCLEOTIDE SEQUENCE</scope>
</reference>
<name>A0A8S2R8G4_9BILA</name>
<dbReference type="EMBL" id="CAJOBI010010001">
    <property type="protein sequence ID" value="CAF4151098.1"/>
    <property type="molecule type" value="Genomic_DNA"/>
</dbReference>
<evidence type="ECO:0000313" key="3">
    <source>
        <dbReference type="Proteomes" id="UP000676336"/>
    </source>
</evidence>
<feature type="non-terminal residue" evidence="2">
    <location>
        <position position="111"/>
    </location>
</feature>
<feature type="non-terminal residue" evidence="2">
    <location>
        <position position="1"/>
    </location>
</feature>